<protein>
    <recommendedName>
        <fullName evidence="12">CFEM domain-containing protein</fullName>
    </recommendedName>
</protein>
<evidence type="ECO:0000256" key="8">
    <source>
        <dbReference type="ARBA" id="ARBA00023288"/>
    </source>
</evidence>
<evidence type="ECO:0000256" key="6">
    <source>
        <dbReference type="ARBA" id="ARBA00022729"/>
    </source>
</evidence>
<reference evidence="13 14" key="1">
    <citation type="journal article" date="2017" name="G3 (Bethesda)">
        <title>First Draft Genome Sequence of the Pathogenic Fungus Lomentospora prolificans (Formerly Scedosporium prolificans).</title>
        <authorList>
            <person name="Luo R."/>
            <person name="Zimin A."/>
            <person name="Workman R."/>
            <person name="Fan Y."/>
            <person name="Pertea G."/>
            <person name="Grossman N."/>
            <person name="Wear M.P."/>
            <person name="Jia B."/>
            <person name="Miller H."/>
            <person name="Casadevall A."/>
            <person name="Timp W."/>
            <person name="Zhang S.X."/>
            <person name="Salzberg S.L."/>
        </authorList>
    </citation>
    <scope>NUCLEOTIDE SEQUENCE [LARGE SCALE GENOMIC DNA]</scope>
    <source>
        <strain evidence="13 14">JHH-5317</strain>
    </source>
</reference>
<evidence type="ECO:0000313" key="13">
    <source>
        <dbReference type="EMBL" id="PKS05853.1"/>
    </source>
</evidence>
<evidence type="ECO:0000256" key="7">
    <source>
        <dbReference type="ARBA" id="ARBA00023157"/>
    </source>
</evidence>
<keyword evidence="9" id="KW-0349">Heme</keyword>
<keyword evidence="14" id="KW-1185">Reference proteome</keyword>
<keyword evidence="5" id="KW-0336">GPI-anchor</keyword>
<dbReference type="Pfam" id="PF05730">
    <property type="entry name" value="CFEM"/>
    <property type="match status" value="1"/>
</dbReference>
<evidence type="ECO:0000256" key="9">
    <source>
        <dbReference type="PROSITE-ProRule" id="PRU01356"/>
    </source>
</evidence>
<evidence type="ECO:0000256" key="10">
    <source>
        <dbReference type="SAM" id="MobiDB-lite"/>
    </source>
</evidence>
<evidence type="ECO:0000259" key="12">
    <source>
        <dbReference type="PROSITE" id="PS52012"/>
    </source>
</evidence>
<dbReference type="VEuPathDB" id="FungiDB:jhhlp_007682"/>
<comment type="subcellular location">
    <subcellularLocation>
        <location evidence="1">Membrane</location>
        <topology evidence="1">Lipid-anchor</topology>
        <topology evidence="1">GPI-anchor</topology>
    </subcellularLocation>
    <subcellularLocation>
        <location evidence="2">Secreted</location>
    </subcellularLocation>
</comment>
<evidence type="ECO:0000256" key="11">
    <source>
        <dbReference type="SAM" id="SignalP"/>
    </source>
</evidence>
<dbReference type="STRING" id="41688.A0A2N3N097"/>
<dbReference type="OrthoDB" id="3065412at2759"/>
<feature type="disulfide bond" evidence="9">
    <location>
        <begin position="43"/>
        <end position="50"/>
    </location>
</feature>
<evidence type="ECO:0000256" key="3">
    <source>
        <dbReference type="ARBA" id="ARBA00010031"/>
    </source>
</evidence>
<dbReference type="EMBL" id="NLAX01001139">
    <property type="protein sequence ID" value="PKS05853.1"/>
    <property type="molecule type" value="Genomic_DNA"/>
</dbReference>
<dbReference type="GO" id="GO:0005576">
    <property type="term" value="C:extracellular region"/>
    <property type="evidence" value="ECO:0007669"/>
    <property type="project" value="UniProtKB-SubCell"/>
</dbReference>
<evidence type="ECO:0000313" key="14">
    <source>
        <dbReference type="Proteomes" id="UP000233524"/>
    </source>
</evidence>
<feature type="chain" id="PRO_5014704029" description="CFEM domain-containing protein" evidence="11">
    <location>
        <begin position="17"/>
        <end position="183"/>
    </location>
</feature>
<comment type="caution">
    <text evidence="13">The sequence shown here is derived from an EMBL/GenBank/DDBJ whole genome shotgun (WGS) entry which is preliminary data.</text>
</comment>
<name>A0A2N3N097_9PEZI</name>
<feature type="compositionally biased region" description="Polar residues" evidence="10">
    <location>
        <begin position="147"/>
        <end position="158"/>
    </location>
</feature>
<dbReference type="PROSITE" id="PS52012">
    <property type="entry name" value="CFEM"/>
    <property type="match status" value="1"/>
</dbReference>
<keyword evidence="4" id="KW-0964">Secreted</keyword>
<proteinExistence type="inferred from homology"/>
<feature type="compositionally biased region" description="Low complexity" evidence="10">
    <location>
        <begin position="98"/>
        <end position="123"/>
    </location>
</feature>
<keyword evidence="5" id="KW-0472">Membrane</keyword>
<feature type="compositionally biased region" description="Low complexity" evidence="10">
    <location>
        <begin position="130"/>
        <end position="139"/>
    </location>
</feature>
<comment type="caution">
    <text evidence="9">Lacks conserved residue(s) required for the propagation of feature annotation.</text>
</comment>
<organism evidence="13 14">
    <name type="scientific">Lomentospora prolificans</name>
    <dbReference type="NCBI Taxonomy" id="41688"/>
    <lineage>
        <taxon>Eukaryota</taxon>
        <taxon>Fungi</taxon>
        <taxon>Dikarya</taxon>
        <taxon>Ascomycota</taxon>
        <taxon>Pezizomycotina</taxon>
        <taxon>Sordariomycetes</taxon>
        <taxon>Hypocreomycetidae</taxon>
        <taxon>Microascales</taxon>
        <taxon>Microascaceae</taxon>
        <taxon>Lomentospora</taxon>
    </lineage>
</organism>
<gene>
    <name evidence="13" type="ORF">jhhlp_007682</name>
</gene>
<accession>A0A2N3N097</accession>
<evidence type="ECO:0000256" key="1">
    <source>
        <dbReference type="ARBA" id="ARBA00004589"/>
    </source>
</evidence>
<keyword evidence="9" id="KW-0408">Iron</keyword>
<comment type="similarity">
    <text evidence="3">Belongs to the RBT5 family.</text>
</comment>
<keyword evidence="6 11" id="KW-0732">Signal</keyword>
<feature type="region of interest" description="Disordered" evidence="10">
    <location>
        <begin position="98"/>
        <end position="164"/>
    </location>
</feature>
<feature type="signal peptide" evidence="11">
    <location>
        <begin position="1"/>
        <end position="16"/>
    </location>
</feature>
<dbReference type="AlphaFoldDB" id="A0A2N3N097"/>
<keyword evidence="7 9" id="KW-1015">Disulfide bond</keyword>
<feature type="domain" description="CFEM" evidence="12">
    <location>
        <begin position="1"/>
        <end position="118"/>
    </location>
</feature>
<feature type="binding site" description="axial binding residue" evidence="9">
    <location>
        <position position="47"/>
    </location>
    <ligand>
        <name>heme</name>
        <dbReference type="ChEBI" id="CHEBI:30413"/>
    </ligand>
    <ligandPart>
        <name>Fe</name>
        <dbReference type="ChEBI" id="CHEBI:18248"/>
    </ligandPart>
</feature>
<dbReference type="GO" id="GO:0046872">
    <property type="term" value="F:metal ion binding"/>
    <property type="evidence" value="ECO:0007669"/>
    <property type="project" value="UniProtKB-UniRule"/>
</dbReference>
<keyword evidence="5" id="KW-0325">Glycoprotein</keyword>
<keyword evidence="8" id="KW-0449">Lipoprotein</keyword>
<evidence type="ECO:0000256" key="5">
    <source>
        <dbReference type="ARBA" id="ARBA00022622"/>
    </source>
</evidence>
<dbReference type="InParanoid" id="A0A2N3N097"/>
<evidence type="ECO:0000256" key="2">
    <source>
        <dbReference type="ARBA" id="ARBA00004613"/>
    </source>
</evidence>
<dbReference type="GO" id="GO:0098552">
    <property type="term" value="C:side of membrane"/>
    <property type="evidence" value="ECO:0007669"/>
    <property type="project" value="UniProtKB-KW"/>
</dbReference>
<dbReference type="InterPro" id="IPR008427">
    <property type="entry name" value="Extracellular_membr_CFEM_dom"/>
</dbReference>
<dbReference type="Proteomes" id="UP000233524">
    <property type="component" value="Unassembled WGS sequence"/>
</dbReference>
<sequence length="183" mass="17765">MKVAATLALFAAAVAAQSVDELVSQIPECAVSCIRDAAAGQGCSEGDYACECSHMDEVSGGAALCQVSLPEADRCSGDDINKALAVASQICVAVEASGGSDSSSAAPSTSASATETSSGAEPTTTDDSESSPSDSASPTDADDSPTETGGATSPTDSDTPGAANNLVCYGWAGAVAALAVMAL</sequence>
<keyword evidence="9" id="KW-0479">Metal-binding</keyword>
<dbReference type="SMART" id="SM00747">
    <property type="entry name" value="CFEM"/>
    <property type="match status" value="1"/>
</dbReference>
<evidence type="ECO:0000256" key="4">
    <source>
        <dbReference type="ARBA" id="ARBA00022525"/>
    </source>
</evidence>